<evidence type="ECO:0000313" key="2">
    <source>
        <dbReference type="Proteomes" id="UP000183567"/>
    </source>
</evidence>
<evidence type="ECO:0000313" key="1">
    <source>
        <dbReference type="EMBL" id="OJA11375.1"/>
    </source>
</evidence>
<organism evidence="1 2">
    <name type="scientific">Rhizopogon vesiculosus</name>
    <dbReference type="NCBI Taxonomy" id="180088"/>
    <lineage>
        <taxon>Eukaryota</taxon>
        <taxon>Fungi</taxon>
        <taxon>Dikarya</taxon>
        <taxon>Basidiomycota</taxon>
        <taxon>Agaricomycotina</taxon>
        <taxon>Agaricomycetes</taxon>
        <taxon>Agaricomycetidae</taxon>
        <taxon>Boletales</taxon>
        <taxon>Suillineae</taxon>
        <taxon>Rhizopogonaceae</taxon>
        <taxon>Rhizopogon</taxon>
    </lineage>
</organism>
<sequence length="373" mass="43754">MRGPRIKDTADQNWEIFHDIICKKQIPTALIVTGLENEENLDEWWWNNRGTFESQGIRPDDTACITTIRGRTLWDGCRVFDDHYENSLAKIQNLILNRVLLRPLRINKINWFYEVARKLFSFFRWNKIREPKEVRKIADACGTKLAPTSNRLAGCIFEHHSYILPVHGRNSKFFDAAGLNEGEMGTVECRVAISKLYKLITSLDGDGGINLLMFCMRRPVITNAMHQNWKVFYEILCKKQVPTALVVTGLENEENMDEWWWNNRGLFENQDIHPDDTACITTIRGKILWDGCRVFDDHYENSQAKIPNLILNRVLLRPRGVNKINWFYEVIRSFFFFFQWTKIHEAKEIKEIVDACGMSTEETARFREELAKI</sequence>
<reference evidence="1 2" key="1">
    <citation type="submission" date="2016-03" db="EMBL/GenBank/DDBJ databases">
        <title>Comparative genomics of the ectomycorrhizal sister species Rhizopogon vinicolor and Rhizopogon vesiculosus (Basidiomycota: Boletales) reveals a divergence of the mating type B locus.</title>
        <authorList>
            <person name="Mujic A.B."/>
            <person name="Kuo A."/>
            <person name="Tritt A."/>
            <person name="Lipzen A."/>
            <person name="Chen C."/>
            <person name="Johnson J."/>
            <person name="Sharma A."/>
            <person name="Barry K."/>
            <person name="Grigoriev I.V."/>
            <person name="Spatafora J.W."/>
        </authorList>
    </citation>
    <scope>NUCLEOTIDE SEQUENCE [LARGE SCALE GENOMIC DNA]</scope>
    <source>
        <strain evidence="1 2">AM-OR11-056</strain>
    </source>
</reference>
<name>A0A1J8PS87_9AGAM</name>
<keyword evidence="2" id="KW-1185">Reference proteome</keyword>
<accession>A0A1J8PS87</accession>
<protein>
    <submittedName>
        <fullName evidence="1">Uncharacterized protein</fullName>
    </submittedName>
</protein>
<dbReference type="Proteomes" id="UP000183567">
    <property type="component" value="Unassembled WGS sequence"/>
</dbReference>
<proteinExistence type="predicted"/>
<gene>
    <name evidence="1" type="ORF">AZE42_05164</name>
</gene>
<dbReference type="EMBL" id="LVVM01005099">
    <property type="protein sequence ID" value="OJA11375.1"/>
    <property type="molecule type" value="Genomic_DNA"/>
</dbReference>
<dbReference type="OrthoDB" id="8954335at2759"/>
<dbReference type="AlphaFoldDB" id="A0A1J8PS87"/>
<comment type="caution">
    <text evidence="1">The sequence shown here is derived from an EMBL/GenBank/DDBJ whole genome shotgun (WGS) entry which is preliminary data.</text>
</comment>
<dbReference type="STRING" id="180088.A0A1J8PS87"/>